<dbReference type="EMBL" id="CP021983">
    <property type="protein sequence ID" value="ASC73476.1"/>
    <property type="molecule type" value="Genomic_DNA"/>
</dbReference>
<sequence>MADKQQIQQHLAMTSGISLDVATKLKGEDARKLRIMEHVKKSKG</sequence>
<dbReference type="RefSeq" id="WP_256995703.1">
    <property type="nucleotide sequence ID" value="NZ_CP021983.2"/>
</dbReference>
<keyword evidence="2" id="KW-1185">Reference proteome</keyword>
<dbReference type="KEGG" id="hhg:XM38_044430"/>
<reference evidence="1 2" key="1">
    <citation type="journal article" date="2016" name="Biochim. Biophys. Acta">
        <title>Characterization of red-shifted phycobilisomes isolated from the chlorophyll f-containing cyanobacterium Halomicronema hongdechloris.</title>
        <authorList>
            <person name="Li Y."/>
            <person name="Lin Y."/>
            <person name="Garvey C.J."/>
            <person name="Birch D."/>
            <person name="Corkery R.W."/>
            <person name="Loughlin P.C."/>
            <person name="Scheer H."/>
            <person name="Willows R.D."/>
            <person name="Chen M."/>
        </authorList>
    </citation>
    <scope>NUCLEOTIDE SEQUENCE [LARGE SCALE GENOMIC DNA]</scope>
    <source>
        <strain evidence="1 2">C2206</strain>
    </source>
</reference>
<accession>A0A1Z3HT84</accession>
<organism evidence="1 2">
    <name type="scientific">Halomicronema hongdechloris C2206</name>
    <dbReference type="NCBI Taxonomy" id="1641165"/>
    <lineage>
        <taxon>Bacteria</taxon>
        <taxon>Bacillati</taxon>
        <taxon>Cyanobacteriota</taxon>
        <taxon>Cyanophyceae</taxon>
        <taxon>Nodosilineales</taxon>
        <taxon>Nodosilineaceae</taxon>
        <taxon>Halomicronema</taxon>
    </lineage>
</organism>
<dbReference type="Proteomes" id="UP000191901">
    <property type="component" value="Chromosome"/>
</dbReference>
<gene>
    <name evidence="1" type="ORF">XM38_044430</name>
</gene>
<protein>
    <submittedName>
        <fullName evidence="1">Uncharacterized protein</fullName>
    </submittedName>
</protein>
<name>A0A1Z3HT84_9CYAN</name>
<evidence type="ECO:0000313" key="1">
    <source>
        <dbReference type="EMBL" id="ASC73476.1"/>
    </source>
</evidence>
<dbReference type="AlphaFoldDB" id="A0A1Z3HT84"/>
<proteinExistence type="predicted"/>
<evidence type="ECO:0000313" key="2">
    <source>
        <dbReference type="Proteomes" id="UP000191901"/>
    </source>
</evidence>